<name>A0A9P3EFP2_PSEA0</name>
<protein>
    <submittedName>
        <fullName evidence="1">Uncharacterized protein</fullName>
    </submittedName>
</protein>
<gene>
    <name evidence="1" type="ORF">PSE10A_52930</name>
</gene>
<comment type="caution">
    <text evidence="1">The sequence shown here is derived from an EMBL/GenBank/DDBJ whole genome shotgun (WGS) entry which is preliminary data.</text>
</comment>
<organism evidence="1 2">
    <name type="scientific">Pseudomonas amygdali pv. eriobotryae</name>
    <dbReference type="NCBI Taxonomy" id="129137"/>
    <lineage>
        <taxon>Bacteria</taxon>
        <taxon>Pseudomonadati</taxon>
        <taxon>Pseudomonadota</taxon>
        <taxon>Gammaproteobacteria</taxon>
        <taxon>Pseudomonadales</taxon>
        <taxon>Pseudomonadaceae</taxon>
        <taxon>Pseudomonas</taxon>
        <taxon>Pseudomonas amygdali</taxon>
    </lineage>
</organism>
<evidence type="ECO:0000313" key="1">
    <source>
        <dbReference type="EMBL" id="GFZ62782.1"/>
    </source>
</evidence>
<sequence>MRAAIIVLNAAARSATTMMGLRPIASEIGPVNIRPRASVMVDTDKIRLHWAALIENAWESAGIIG</sequence>
<dbReference type="Proteomes" id="UP000630864">
    <property type="component" value="Unassembled WGS sequence"/>
</dbReference>
<accession>A0A9P3EFP2</accession>
<proteinExistence type="predicted"/>
<evidence type="ECO:0000313" key="2">
    <source>
        <dbReference type="Proteomes" id="UP000630864"/>
    </source>
</evidence>
<reference evidence="1" key="1">
    <citation type="submission" date="2020-09" db="EMBL/GenBank/DDBJ databases">
        <title>Pseudomonas syringae pv. eriobotryae genome sequence causing loquat canker disease.</title>
        <authorList>
            <person name="Fukuda S."/>
            <person name="Tashiro H."/>
            <person name="Nagano Y."/>
        </authorList>
    </citation>
    <scope>NUCLEOTIDE SEQUENCE</scope>
    <source>
        <strain evidence="1">AM001</strain>
    </source>
</reference>
<dbReference type="EMBL" id="BMZW01000051">
    <property type="protein sequence ID" value="GFZ62782.1"/>
    <property type="molecule type" value="Genomic_DNA"/>
</dbReference>
<dbReference type="AlphaFoldDB" id="A0A9P3EFP2"/>